<dbReference type="GO" id="GO:0005737">
    <property type="term" value="C:cytoplasm"/>
    <property type="evidence" value="ECO:0007669"/>
    <property type="project" value="TreeGrafter"/>
</dbReference>
<dbReference type="PANTHER" id="PTHR30313:SF2">
    <property type="entry name" value="DNA PRIMASE"/>
    <property type="match status" value="1"/>
</dbReference>
<protein>
    <recommendedName>
        <fullName evidence="2">Toprim domain-containing protein</fullName>
    </recommendedName>
</protein>
<dbReference type="GO" id="GO:0006269">
    <property type="term" value="P:DNA replication, synthesis of primer"/>
    <property type="evidence" value="ECO:0007669"/>
    <property type="project" value="TreeGrafter"/>
</dbReference>
<dbReference type="Gene3D" id="3.90.980.10">
    <property type="entry name" value="DNA primase, catalytic core, N-terminal domain"/>
    <property type="match status" value="1"/>
</dbReference>
<evidence type="ECO:0000313" key="3">
    <source>
        <dbReference type="EMBL" id="OGD23968.1"/>
    </source>
</evidence>
<dbReference type="InterPro" id="IPR050219">
    <property type="entry name" value="DnaG_primase"/>
</dbReference>
<organism evidence="3 4">
    <name type="scientific">Candidatus Azambacteria bacterium RBG_16_47_10</name>
    <dbReference type="NCBI Taxonomy" id="1797292"/>
    <lineage>
        <taxon>Bacteria</taxon>
        <taxon>Candidatus Azamiibacteriota</taxon>
    </lineage>
</organism>
<feature type="domain" description="Toprim" evidence="2">
    <location>
        <begin position="84"/>
        <end position="163"/>
    </location>
</feature>
<reference evidence="3 4" key="1">
    <citation type="journal article" date="2016" name="Nat. Commun.">
        <title>Thousands of microbial genomes shed light on interconnected biogeochemical processes in an aquifer system.</title>
        <authorList>
            <person name="Anantharaman K."/>
            <person name="Brown C.T."/>
            <person name="Hug L.A."/>
            <person name="Sharon I."/>
            <person name="Castelle C.J."/>
            <person name="Probst A.J."/>
            <person name="Thomas B.C."/>
            <person name="Singh A."/>
            <person name="Wilkins M.J."/>
            <person name="Karaoz U."/>
            <person name="Brodie E.L."/>
            <person name="Williams K.H."/>
            <person name="Hubbard S.S."/>
            <person name="Banfield J.F."/>
        </authorList>
    </citation>
    <scope>NUCLEOTIDE SEQUENCE [LARGE SCALE GENOMIC DNA]</scope>
</reference>
<dbReference type="CDD" id="cd03364">
    <property type="entry name" value="TOPRIM_DnaG_primases"/>
    <property type="match status" value="1"/>
</dbReference>
<dbReference type="InterPro" id="IPR006171">
    <property type="entry name" value="TOPRIM_dom"/>
</dbReference>
<accession>A0A1F5B019</accession>
<dbReference type="Proteomes" id="UP000176639">
    <property type="component" value="Unassembled WGS sequence"/>
</dbReference>
<evidence type="ECO:0000313" key="4">
    <source>
        <dbReference type="Proteomes" id="UP000176639"/>
    </source>
</evidence>
<dbReference type="Gene3D" id="3.40.1360.10">
    <property type="match status" value="1"/>
</dbReference>
<dbReference type="Pfam" id="PF08275">
    <property type="entry name" value="DNAG_N"/>
    <property type="match status" value="1"/>
</dbReference>
<dbReference type="EMBL" id="MEYI01000021">
    <property type="protein sequence ID" value="OGD23968.1"/>
    <property type="molecule type" value="Genomic_DNA"/>
</dbReference>
<gene>
    <name evidence="3" type="ORF">A2Z10_02860</name>
</gene>
<dbReference type="SUPFAM" id="SSF56731">
    <property type="entry name" value="DNA primase core"/>
    <property type="match status" value="1"/>
</dbReference>
<dbReference type="SMART" id="SM00493">
    <property type="entry name" value="TOPRIM"/>
    <property type="match status" value="1"/>
</dbReference>
<keyword evidence="1" id="KW-0175">Coiled coil</keyword>
<evidence type="ECO:0000259" key="2">
    <source>
        <dbReference type="PROSITE" id="PS50880"/>
    </source>
</evidence>
<dbReference type="PANTHER" id="PTHR30313">
    <property type="entry name" value="DNA PRIMASE"/>
    <property type="match status" value="1"/>
</dbReference>
<dbReference type="InterPro" id="IPR013264">
    <property type="entry name" value="DNAG_N"/>
</dbReference>
<proteinExistence type="predicted"/>
<dbReference type="InterPro" id="IPR037068">
    <property type="entry name" value="DNA_primase_core_N_sf"/>
</dbReference>
<evidence type="ECO:0000256" key="1">
    <source>
        <dbReference type="SAM" id="Coils"/>
    </source>
</evidence>
<dbReference type="AlphaFoldDB" id="A0A1F5B019"/>
<dbReference type="Pfam" id="PF13155">
    <property type="entry name" value="Toprim_2"/>
    <property type="match status" value="1"/>
</dbReference>
<dbReference type="PROSITE" id="PS50880">
    <property type="entry name" value="TOPRIM"/>
    <property type="match status" value="1"/>
</dbReference>
<dbReference type="InterPro" id="IPR034151">
    <property type="entry name" value="TOPRIM_DnaG_bac"/>
</dbReference>
<feature type="coiled-coil region" evidence="1">
    <location>
        <begin position="375"/>
        <end position="414"/>
    </location>
</feature>
<sequence>MIERAGLVAVSEKSGTKKYYDRFRGRIMFPIADHNGDVIAFTGRYITEREGEGKYVNSPQGVLYNKSAVLYGLDKTKMEIRKTGVAVLVEGQMDMIMAYQDGVKNVVAVSGTAFTPQHLLVLKRYAPTLCILFDADPAGDMATRKSIALALAQGFTVTVGKVPGEKDPADFVFDHPGKLEKEIQKAVSVMEYYFDSVFAKYNAKKLDDKKIIAGILLAQIKKLPNKVEAHHWLEQLSGRLGTRMEYLEDEMRSLKTEDEFTVDMYARGEEKTEKPVMRRTNIDKLVEHILSLAYAAKDKAAFTKAYNVIVACEFAEFLRDVEKGSRDLVNEDTRAVFDLFIKYGKIDGTVSDDAKQELSETAQNLLSEILLTADIAEYENIEAELVSSARRMENEVNDSELRRLESEVRQEKDDVRRDQLFREVRERGAKKMQLASQKASA</sequence>
<comment type="caution">
    <text evidence="3">The sequence shown here is derived from an EMBL/GenBank/DDBJ whole genome shotgun (WGS) entry which is preliminary data.</text>
</comment>
<name>A0A1F5B019_9BACT</name>